<evidence type="ECO:0000313" key="2">
    <source>
        <dbReference type="EMBL" id="EJK54898.1"/>
    </source>
</evidence>
<keyword evidence="3" id="KW-1185">Reference proteome</keyword>
<dbReference type="AlphaFoldDB" id="K0RMD7"/>
<feature type="compositionally biased region" description="Low complexity" evidence="1">
    <location>
        <begin position="112"/>
        <end position="133"/>
    </location>
</feature>
<gene>
    <name evidence="2" type="ORF">THAOC_25434</name>
</gene>
<dbReference type="EMBL" id="AGNL01035092">
    <property type="protein sequence ID" value="EJK54898.1"/>
    <property type="molecule type" value="Genomic_DNA"/>
</dbReference>
<comment type="caution">
    <text evidence="2">The sequence shown here is derived from an EMBL/GenBank/DDBJ whole genome shotgun (WGS) entry which is preliminary data.</text>
</comment>
<evidence type="ECO:0000313" key="3">
    <source>
        <dbReference type="Proteomes" id="UP000266841"/>
    </source>
</evidence>
<feature type="region of interest" description="Disordered" evidence="1">
    <location>
        <begin position="109"/>
        <end position="142"/>
    </location>
</feature>
<reference evidence="2 3" key="1">
    <citation type="journal article" date="2012" name="Genome Biol.">
        <title>Genome and low-iron response of an oceanic diatom adapted to chronic iron limitation.</title>
        <authorList>
            <person name="Lommer M."/>
            <person name="Specht M."/>
            <person name="Roy A.S."/>
            <person name="Kraemer L."/>
            <person name="Andreson R."/>
            <person name="Gutowska M.A."/>
            <person name="Wolf J."/>
            <person name="Bergner S.V."/>
            <person name="Schilhabel M.B."/>
            <person name="Klostermeier U.C."/>
            <person name="Beiko R.G."/>
            <person name="Rosenstiel P."/>
            <person name="Hippler M."/>
            <person name="Laroche J."/>
        </authorList>
    </citation>
    <scope>NUCLEOTIDE SEQUENCE [LARGE SCALE GENOMIC DNA]</scope>
    <source>
        <strain evidence="2 3">CCMP1005</strain>
    </source>
</reference>
<sequence length="142" mass="14872">QCSSRLLATLLPKPVARCCQTEHDQRQAGEAGQVERMGVIHLYLLDMKRALGSPHGLDSGGASQLKQSWDAAGSRTGGSDCPLSTTTSIASHGYSASAQAFLQVGMSQIQASSSTSTRRGSSSGSDKVVGSQVWPSWQGDHP</sequence>
<organism evidence="2 3">
    <name type="scientific">Thalassiosira oceanica</name>
    <name type="common">Marine diatom</name>
    <dbReference type="NCBI Taxonomy" id="159749"/>
    <lineage>
        <taxon>Eukaryota</taxon>
        <taxon>Sar</taxon>
        <taxon>Stramenopiles</taxon>
        <taxon>Ochrophyta</taxon>
        <taxon>Bacillariophyta</taxon>
        <taxon>Coscinodiscophyceae</taxon>
        <taxon>Thalassiosirophycidae</taxon>
        <taxon>Thalassiosirales</taxon>
        <taxon>Thalassiosiraceae</taxon>
        <taxon>Thalassiosira</taxon>
    </lineage>
</organism>
<dbReference type="Proteomes" id="UP000266841">
    <property type="component" value="Unassembled WGS sequence"/>
</dbReference>
<proteinExistence type="predicted"/>
<feature type="non-terminal residue" evidence="2">
    <location>
        <position position="1"/>
    </location>
</feature>
<protein>
    <submittedName>
        <fullName evidence="2">Uncharacterized protein</fullName>
    </submittedName>
</protein>
<evidence type="ECO:0000256" key="1">
    <source>
        <dbReference type="SAM" id="MobiDB-lite"/>
    </source>
</evidence>
<feature type="region of interest" description="Disordered" evidence="1">
    <location>
        <begin position="54"/>
        <end position="85"/>
    </location>
</feature>
<accession>K0RMD7</accession>
<name>K0RMD7_THAOC</name>